<dbReference type="CDD" id="cd02430">
    <property type="entry name" value="PTH2"/>
    <property type="match status" value="1"/>
</dbReference>
<protein>
    <recommendedName>
        <fullName evidence="6">Peptidyl-tRNA hydrolase 2, mitochondrial</fullName>
        <ecNumber evidence="1">3.1.1.29</ecNumber>
    </recommendedName>
</protein>
<evidence type="ECO:0000256" key="3">
    <source>
        <dbReference type="ARBA" id="ARBA00038050"/>
    </source>
</evidence>
<dbReference type="GO" id="GO:0004045">
    <property type="term" value="F:peptidyl-tRNA hydrolase activity"/>
    <property type="evidence" value="ECO:0007669"/>
    <property type="project" value="UniProtKB-EC"/>
</dbReference>
<comment type="caution">
    <text evidence="8">The sequence shown here is derived from an EMBL/GenBank/DDBJ whole genome shotgun (WGS) entry which is preliminary data.</text>
</comment>
<dbReference type="PANTHER" id="PTHR12649">
    <property type="entry name" value="PEPTIDYL-TRNA HYDROLASE 2"/>
    <property type="match status" value="1"/>
</dbReference>
<keyword evidence="7" id="KW-0472">Membrane</keyword>
<evidence type="ECO:0000313" key="8">
    <source>
        <dbReference type="EMBL" id="NXT22558.1"/>
    </source>
</evidence>
<evidence type="ECO:0000256" key="2">
    <source>
        <dbReference type="ARBA" id="ARBA00022801"/>
    </source>
</evidence>
<evidence type="ECO:0000256" key="1">
    <source>
        <dbReference type="ARBA" id="ARBA00013260"/>
    </source>
</evidence>
<name>A0A7L3AWG6_9AVES</name>
<keyword evidence="2 8" id="KW-0378">Hydrolase</keyword>
<evidence type="ECO:0000256" key="7">
    <source>
        <dbReference type="SAM" id="Phobius"/>
    </source>
</evidence>
<organism evidence="8 9">
    <name type="scientific">Syrrhaptes paradoxus</name>
    <name type="common">Pallas's sandgrouse</name>
    <dbReference type="NCBI Taxonomy" id="302527"/>
    <lineage>
        <taxon>Eukaryota</taxon>
        <taxon>Metazoa</taxon>
        <taxon>Chordata</taxon>
        <taxon>Craniata</taxon>
        <taxon>Vertebrata</taxon>
        <taxon>Euteleostomi</taxon>
        <taxon>Archelosauria</taxon>
        <taxon>Archosauria</taxon>
        <taxon>Dinosauria</taxon>
        <taxon>Saurischia</taxon>
        <taxon>Theropoda</taxon>
        <taxon>Coelurosauria</taxon>
        <taxon>Aves</taxon>
        <taxon>Neognathae</taxon>
        <taxon>Neoaves</taxon>
        <taxon>Columbimorphae</taxon>
        <taxon>Pterocliformes</taxon>
        <taxon>Pteroclidae</taxon>
        <taxon>Syrrhaptes</taxon>
    </lineage>
</organism>
<feature type="transmembrane region" description="Helical" evidence="7">
    <location>
        <begin position="15"/>
        <end position="33"/>
    </location>
</feature>
<dbReference type="PANTHER" id="PTHR12649:SF11">
    <property type="entry name" value="PEPTIDYL-TRNA HYDROLASE 2, MITOCHONDRIAL"/>
    <property type="match status" value="1"/>
</dbReference>
<gene>
    <name evidence="8" type="primary">Ptrh2</name>
    <name evidence="8" type="ORF">SYRPAR_R02290</name>
</gene>
<evidence type="ECO:0000256" key="4">
    <source>
        <dbReference type="ARBA" id="ARBA00048707"/>
    </source>
</evidence>
<dbReference type="Proteomes" id="UP000536260">
    <property type="component" value="Unassembled WGS sequence"/>
</dbReference>
<dbReference type="NCBIfam" id="NF003314">
    <property type="entry name" value="PRK04322.1"/>
    <property type="match status" value="1"/>
</dbReference>
<evidence type="ECO:0000256" key="6">
    <source>
        <dbReference type="ARBA" id="ARBA00067311"/>
    </source>
</evidence>
<feature type="non-terminal residue" evidence="8">
    <location>
        <position position="175"/>
    </location>
</feature>
<dbReference type="GO" id="GO:0005829">
    <property type="term" value="C:cytosol"/>
    <property type="evidence" value="ECO:0007669"/>
    <property type="project" value="TreeGrafter"/>
</dbReference>
<keyword evidence="7" id="KW-1133">Transmembrane helix</keyword>
<dbReference type="Gene3D" id="3.40.1490.10">
    <property type="entry name" value="Bit1"/>
    <property type="match status" value="1"/>
</dbReference>
<reference evidence="8 9" key="1">
    <citation type="submission" date="2019-09" db="EMBL/GenBank/DDBJ databases">
        <title>Bird 10,000 Genomes (B10K) Project - Family phase.</title>
        <authorList>
            <person name="Zhang G."/>
        </authorList>
    </citation>
    <scope>NUCLEOTIDE SEQUENCE [LARGE SCALE GENOMIC DNA]</scope>
    <source>
        <strain evidence="8">B10K-DU-003-42</strain>
        <tissue evidence="8">Mixed tissue sample</tissue>
    </source>
</reference>
<evidence type="ECO:0000256" key="5">
    <source>
        <dbReference type="ARBA" id="ARBA00059027"/>
    </source>
</evidence>
<dbReference type="GO" id="GO:2000210">
    <property type="term" value="P:positive regulation of anoikis"/>
    <property type="evidence" value="ECO:0007669"/>
    <property type="project" value="TreeGrafter"/>
</dbReference>
<dbReference type="GO" id="GO:2000811">
    <property type="term" value="P:negative regulation of anoikis"/>
    <property type="evidence" value="ECO:0007669"/>
    <property type="project" value="TreeGrafter"/>
</dbReference>
<dbReference type="InterPro" id="IPR002833">
    <property type="entry name" value="PTH2"/>
</dbReference>
<dbReference type="InterPro" id="IPR023476">
    <property type="entry name" value="Pep_tRNA_hydro_II_dom_sf"/>
</dbReference>
<proteinExistence type="inferred from homology"/>
<dbReference type="EC" id="3.1.1.29" evidence="1"/>
<dbReference type="AlphaFoldDB" id="A0A7L3AWG6"/>
<feature type="non-terminal residue" evidence="8">
    <location>
        <position position="1"/>
    </location>
</feature>
<dbReference type="SUPFAM" id="SSF102462">
    <property type="entry name" value="Peptidyl-tRNA hydrolase II"/>
    <property type="match status" value="1"/>
</dbReference>
<dbReference type="EMBL" id="VZTO01011405">
    <property type="protein sequence ID" value="NXT22558.1"/>
    <property type="molecule type" value="Genomic_DNA"/>
</dbReference>
<sequence>SQSPNPAMDSLSKPGLLSVIAGVACAVCLGWGIRRRLQRQPKAGTNCLGSKAEVMGESGEFKLVLVVRNDLKMGKGKVAAQCSHAAVSAYKQVQRRNPELLKQWEFCGQPKVVLKAPDEETLHQLLADAKQLGLTVSLIQDAGRTQIAPGSQTVLGIGPGPADVVDQVSGHLKLY</sequence>
<dbReference type="NCBIfam" id="TIGR00283">
    <property type="entry name" value="arch_pth2"/>
    <property type="match status" value="1"/>
</dbReference>
<dbReference type="Pfam" id="PF01981">
    <property type="entry name" value="PTH2"/>
    <property type="match status" value="1"/>
</dbReference>
<comment type="function">
    <text evidence="5">Peptidyl-tRNA hydrolase which releases tRNAs from the ribosome during protein synthesis. Promotes caspase-independent apoptosis by regulating the function of two transcriptional regulators, AES and TLE1.</text>
</comment>
<evidence type="ECO:0000313" key="9">
    <source>
        <dbReference type="Proteomes" id="UP000536260"/>
    </source>
</evidence>
<dbReference type="FunFam" id="3.40.1490.10:FF:000001">
    <property type="entry name" value="Peptidyl-tRNA hydrolase 2"/>
    <property type="match status" value="1"/>
</dbReference>
<comment type="similarity">
    <text evidence="3">Belongs to the PTH2 family.</text>
</comment>
<keyword evidence="9" id="KW-1185">Reference proteome</keyword>
<keyword evidence="7" id="KW-0812">Transmembrane</keyword>
<accession>A0A7L3AWG6</accession>
<comment type="catalytic activity">
    <reaction evidence="4">
        <text>an N-acyl-L-alpha-aminoacyl-tRNA + H2O = an N-acyl-L-amino acid + a tRNA + H(+)</text>
        <dbReference type="Rhea" id="RHEA:54448"/>
        <dbReference type="Rhea" id="RHEA-COMP:10123"/>
        <dbReference type="Rhea" id="RHEA-COMP:13883"/>
        <dbReference type="ChEBI" id="CHEBI:15377"/>
        <dbReference type="ChEBI" id="CHEBI:15378"/>
        <dbReference type="ChEBI" id="CHEBI:59874"/>
        <dbReference type="ChEBI" id="CHEBI:78442"/>
        <dbReference type="ChEBI" id="CHEBI:138191"/>
        <dbReference type="EC" id="3.1.1.29"/>
    </reaction>
</comment>